<dbReference type="InterPro" id="IPR011009">
    <property type="entry name" value="Kinase-like_dom_sf"/>
</dbReference>
<dbReference type="InterPro" id="IPR000719">
    <property type="entry name" value="Prot_kinase_dom"/>
</dbReference>
<feature type="compositionally biased region" description="Basic and acidic residues" evidence="8">
    <location>
        <begin position="356"/>
        <end position="368"/>
    </location>
</feature>
<dbReference type="EMBL" id="BAAAQM010000077">
    <property type="protein sequence ID" value="GAA2003316.1"/>
    <property type="molecule type" value="Genomic_DNA"/>
</dbReference>
<evidence type="ECO:0000256" key="8">
    <source>
        <dbReference type="SAM" id="MobiDB-lite"/>
    </source>
</evidence>
<feature type="compositionally biased region" description="Low complexity" evidence="8">
    <location>
        <begin position="460"/>
        <end position="473"/>
    </location>
</feature>
<sequence>MPGADNGARRTSEKGSGTPSRPGSRSSSREHADGELIADRYQLQTRLGRGGMGEVWSGRDLRLHRDVAVKLFHGGAGMSATDLPDWLRREGIAAAQIVHPNVAVLYDQGVHRDRIYLVLELVPGATLGELMRVGRLPLRDALSFAAQIAEALAAAHAARVVHRDIKPQNVLVTPDGTAKVVDFGIAGFLADTRSWTIARFDTVKGSGTPEYAAPEQVMGHNADARSDLYSLGTLLYAMIAGQVPFRADDFLAVMHKKAHEDAPPLPPGAGAPREVVDLVAELLAREPDRRPASARQVAARLRALLERSGRGEAQGEVEGGDSLDRKSRVDDPEPDVRTIVETGPASEEPWTAPPLEKAEPQEGAEKPKPAKLKAQVAPVAETGDEDEQSEPVRVKRGADAQRSAPVSADAGAASQAVGESRPDSANSDDQPIAATGDGRPKSTSGENRSETASGDSRPKPAGAERGPSSPSGEGRSERDQKPEPRAKAAPSGGESQKPSPGAKPAGSAAPKPRSAPSGPGKTPAKKSAPAKSPAPKPPVWGASKEHVTPPETGAWEPLAATGATVLSAAAAMEIRGRSLLPPPARSLLANPTGERYVPTPPPAPPQPEPTAPPRRSFLPVLLIVLAVAAVAVGVIVLTNH</sequence>
<evidence type="ECO:0000256" key="4">
    <source>
        <dbReference type="ARBA" id="ARBA00022741"/>
    </source>
</evidence>
<name>A0ABP5ERW4_9ACTN</name>
<comment type="caution">
    <text evidence="11">The sequence shown here is derived from an EMBL/GenBank/DDBJ whole genome shotgun (WGS) entry which is preliminary data.</text>
</comment>
<evidence type="ECO:0000256" key="2">
    <source>
        <dbReference type="ARBA" id="ARBA00022527"/>
    </source>
</evidence>
<feature type="compositionally biased region" description="Basic and acidic residues" evidence="8">
    <location>
        <begin position="474"/>
        <end position="486"/>
    </location>
</feature>
<keyword evidence="9" id="KW-1133">Transmembrane helix</keyword>
<keyword evidence="9" id="KW-0812">Transmembrane</keyword>
<feature type="compositionally biased region" description="Low complexity" evidence="8">
    <location>
        <begin position="497"/>
        <end position="531"/>
    </location>
</feature>
<dbReference type="Pfam" id="PF00069">
    <property type="entry name" value="Pkinase"/>
    <property type="match status" value="1"/>
</dbReference>
<dbReference type="Gene3D" id="1.10.510.10">
    <property type="entry name" value="Transferase(Phosphotransferase) domain 1"/>
    <property type="match status" value="1"/>
</dbReference>
<evidence type="ECO:0000259" key="10">
    <source>
        <dbReference type="PROSITE" id="PS50011"/>
    </source>
</evidence>
<dbReference type="PROSITE" id="PS50011">
    <property type="entry name" value="PROTEIN_KINASE_DOM"/>
    <property type="match status" value="1"/>
</dbReference>
<evidence type="ECO:0000256" key="5">
    <source>
        <dbReference type="ARBA" id="ARBA00022777"/>
    </source>
</evidence>
<keyword evidence="3" id="KW-0808">Transferase</keyword>
<evidence type="ECO:0000313" key="11">
    <source>
        <dbReference type="EMBL" id="GAA2003316.1"/>
    </source>
</evidence>
<dbReference type="SMART" id="SM00220">
    <property type="entry name" value="S_TKc"/>
    <property type="match status" value="1"/>
</dbReference>
<proteinExistence type="predicted"/>
<dbReference type="InterPro" id="IPR008271">
    <property type="entry name" value="Ser/Thr_kinase_AS"/>
</dbReference>
<dbReference type="SUPFAM" id="SSF56112">
    <property type="entry name" value="Protein kinase-like (PK-like)"/>
    <property type="match status" value="1"/>
</dbReference>
<gene>
    <name evidence="11" type="ORF">GCM10009838_81770</name>
</gene>
<feature type="compositionally biased region" description="Basic and acidic residues" evidence="8">
    <location>
        <begin position="390"/>
        <end position="399"/>
    </location>
</feature>
<evidence type="ECO:0000256" key="7">
    <source>
        <dbReference type="PROSITE-ProRule" id="PRU10141"/>
    </source>
</evidence>
<feature type="compositionally biased region" description="Basic and acidic residues" evidence="8">
    <location>
        <begin position="322"/>
        <end position="338"/>
    </location>
</feature>
<evidence type="ECO:0000313" key="12">
    <source>
        <dbReference type="Proteomes" id="UP001499854"/>
    </source>
</evidence>
<dbReference type="Proteomes" id="UP001499854">
    <property type="component" value="Unassembled WGS sequence"/>
</dbReference>
<feature type="region of interest" description="Disordered" evidence="8">
    <location>
        <begin position="1"/>
        <end position="35"/>
    </location>
</feature>
<feature type="region of interest" description="Disordered" evidence="8">
    <location>
        <begin position="309"/>
        <end position="555"/>
    </location>
</feature>
<feature type="compositionally biased region" description="Low complexity" evidence="8">
    <location>
        <begin position="15"/>
        <end position="26"/>
    </location>
</feature>
<dbReference type="CDD" id="cd14014">
    <property type="entry name" value="STKc_PknB_like"/>
    <property type="match status" value="1"/>
</dbReference>
<dbReference type="EC" id="2.7.11.1" evidence="1"/>
<dbReference type="PANTHER" id="PTHR43289">
    <property type="entry name" value="MITOGEN-ACTIVATED PROTEIN KINASE KINASE KINASE 20-RELATED"/>
    <property type="match status" value="1"/>
</dbReference>
<feature type="region of interest" description="Disordered" evidence="8">
    <location>
        <begin position="581"/>
        <end position="612"/>
    </location>
</feature>
<dbReference type="Gene3D" id="3.30.200.20">
    <property type="entry name" value="Phosphorylase Kinase, domain 1"/>
    <property type="match status" value="1"/>
</dbReference>
<dbReference type="RefSeq" id="WP_344662603.1">
    <property type="nucleotide sequence ID" value="NZ_BAAAQM010000077.1"/>
</dbReference>
<feature type="domain" description="Protein kinase" evidence="10">
    <location>
        <begin position="41"/>
        <end position="305"/>
    </location>
</feature>
<keyword evidence="2" id="KW-0723">Serine/threonine-protein kinase</keyword>
<dbReference type="PANTHER" id="PTHR43289:SF6">
    <property type="entry name" value="SERINE_THREONINE-PROTEIN KINASE NEKL-3"/>
    <property type="match status" value="1"/>
</dbReference>
<protein>
    <recommendedName>
        <fullName evidence="1">non-specific serine/threonine protein kinase</fullName>
        <ecNumber evidence="1">2.7.11.1</ecNumber>
    </recommendedName>
</protein>
<keyword evidence="9" id="KW-0472">Membrane</keyword>
<dbReference type="PROSITE" id="PS00107">
    <property type="entry name" value="PROTEIN_KINASE_ATP"/>
    <property type="match status" value="1"/>
</dbReference>
<accession>A0ABP5ERW4</accession>
<feature type="transmembrane region" description="Helical" evidence="9">
    <location>
        <begin position="617"/>
        <end position="637"/>
    </location>
</feature>
<organism evidence="11 12">
    <name type="scientific">Catenulispora subtropica</name>
    <dbReference type="NCBI Taxonomy" id="450798"/>
    <lineage>
        <taxon>Bacteria</taxon>
        <taxon>Bacillati</taxon>
        <taxon>Actinomycetota</taxon>
        <taxon>Actinomycetes</taxon>
        <taxon>Catenulisporales</taxon>
        <taxon>Catenulisporaceae</taxon>
        <taxon>Catenulispora</taxon>
    </lineage>
</organism>
<keyword evidence="5" id="KW-0418">Kinase</keyword>
<feature type="compositionally biased region" description="Polar residues" evidence="8">
    <location>
        <begin position="441"/>
        <end position="454"/>
    </location>
</feature>
<keyword evidence="6 7" id="KW-0067">ATP-binding</keyword>
<evidence type="ECO:0000256" key="6">
    <source>
        <dbReference type="ARBA" id="ARBA00022840"/>
    </source>
</evidence>
<feature type="binding site" evidence="7">
    <location>
        <position position="70"/>
    </location>
    <ligand>
        <name>ATP</name>
        <dbReference type="ChEBI" id="CHEBI:30616"/>
    </ligand>
</feature>
<keyword evidence="12" id="KW-1185">Reference proteome</keyword>
<evidence type="ECO:0000256" key="1">
    <source>
        <dbReference type="ARBA" id="ARBA00012513"/>
    </source>
</evidence>
<keyword evidence="4 7" id="KW-0547">Nucleotide-binding</keyword>
<feature type="compositionally biased region" description="Pro residues" evidence="8">
    <location>
        <begin position="598"/>
        <end position="612"/>
    </location>
</feature>
<dbReference type="PROSITE" id="PS00108">
    <property type="entry name" value="PROTEIN_KINASE_ST"/>
    <property type="match status" value="1"/>
</dbReference>
<dbReference type="InterPro" id="IPR017441">
    <property type="entry name" value="Protein_kinase_ATP_BS"/>
</dbReference>
<evidence type="ECO:0000256" key="3">
    <source>
        <dbReference type="ARBA" id="ARBA00022679"/>
    </source>
</evidence>
<evidence type="ECO:0000256" key="9">
    <source>
        <dbReference type="SAM" id="Phobius"/>
    </source>
</evidence>
<reference evidence="12" key="1">
    <citation type="journal article" date="2019" name="Int. J. Syst. Evol. Microbiol.">
        <title>The Global Catalogue of Microorganisms (GCM) 10K type strain sequencing project: providing services to taxonomists for standard genome sequencing and annotation.</title>
        <authorList>
            <consortium name="The Broad Institute Genomics Platform"/>
            <consortium name="The Broad Institute Genome Sequencing Center for Infectious Disease"/>
            <person name="Wu L."/>
            <person name="Ma J."/>
        </authorList>
    </citation>
    <scope>NUCLEOTIDE SEQUENCE [LARGE SCALE GENOMIC DNA]</scope>
    <source>
        <strain evidence="12">JCM 16013</strain>
    </source>
</reference>